<dbReference type="GO" id="GO:0016887">
    <property type="term" value="F:ATP hydrolysis activity"/>
    <property type="evidence" value="ECO:0007669"/>
    <property type="project" value="TreeGrafter"/>
</dbReference>
<keyword evidence="4 6" id="KW-0375">Hydrogen ion transport</keyword>
<evidence type="ECO:0000256" key="6">
    <source>
        <dbReference type="RuleBase" id="RU364019"/>
    </source>
</evidence>
<evidence type="ECO:0000313" key="9">
    <source>
        <dbReference type="Proteomes" id="UP001222027"/>
    </source>
</evidence>
<dbReference type="FunFam" id="1.20.5.2950:FF:000001">
    <property type="entry name" value="V-type proton ATPase subunit G"/>
    <property type="match status" value="1"/>
</dbReference>
<gene>
    <name evidence="8" type="ORF">OPV22_006942</name>
</gene>
<comment type="caution">
    <text evidence="8">The sequence shown here is derived from an EMBL/GenBank/DDBJ whole genome shotgun (WGS) entry which is preliminary data.</text>
</comment>
<comment type="function">
    <text evidence="1">Catalytic subunit of the peripheral V1 complex of vacuolar ATPase (V-ATPase). V-ATPase is responsible for acidifying a variety of intracellular compartments in eukaryotic cells.</text>
</comment>
<dbReference type="AlphaFoldDB" id="A0AAV8RSN8"/>
<dbReference type="Proteomes" id="UP001222027">
    <property type="component" value="Unassembled WGS sequence"/>
</dbReference>
<keyword evidence="3 6" id="KW-0813">Transport</keyword>
<evidence type="ECO:0000256" key="3">
    <source>
        <dbReference type="ARBA" id="ARBA00022448"/>
    </source>
</evidence>
<feature type="coiled-coil region" evidence="7">
    <location>
        <begin position="47"/>
        <end position="96"/>
    </location>
</feature>
<keyword evidence="9" id="KW-1185">Reference proteome</keyword>
<evidence type="ECO:0000256" key="7">
    <source>
        <dbReference type="SAM" id="Coils"/>
    </source>
</evidence>
<dbReference type="Gene3D" id="1.20.5.2950">
    <property type="match status" value="1"/>
</dbReference>
<evidence type="ECO:0000256" key="4">
    <source>
        <dbReference type="ARBA" id="ARBA00022781"/>
    </source>
</evidence>
<proteinExistence type="inferred from homology"/>
<dbReference type="NCBIfam" id="TIGR01147">
    <property type="entry name" value="V_ATP_synt_G"/>
    <property type="match status" value="1"/>
</dbReference>
<comment type="function">
    <text evidence="6">Subunit of the V1 complex of vacuolar(H+)-ATPase (V-ATPase), a multisubunit enzyme composed of a peripheral complex (V1) that hydrolyzes ATP and a membrane integral complex (V0) that translocates protons. V-ATPase is responsible for acidifying and maintaining the pH of intracellular compartments and in some cell types, is targeted to the plasma membrane, where it is responsible for acidifying the extracellular environment.</text>
</comment>
<dbReference type="EMBL" id="JAQQAF010000002">
    <property type="protein sequence ID" value="KAJ8506056.1"/>
    <property type="molecule type" value="Genomic_DNA"/>
</dbReference>
<dbReference type="Pfam" id="PF03179">
    <property type="entry name" value="V-ATPase_G"/>
    <property type="match status" value="1"/>
</dbReference>
<evidence type="ECO:0000256" key="5">
    <source>
        <dbReference type="ARBA" id="ARBA00023065"/>
    </source>
</evidence>
<sequence length="147" mass="17042">MTHHQKRILRRNRDWNRASQIPNPRLFFLFAQRRSYKMDSNRRQSGIQQLLAAEQEAQRIVNEARNAKMARLKQAKEEADKEIAAYRAQMEAEFQKKVAQSSGDSGANVKRLELETEEKIQHLNSQAANISQDVGQMLLKHVTTVKN</sequence>
<dbReference type="GO" id="GO:0046961">
    <property type="term" value="F:proton-transporting ATPase activity, rotational mechanism"/>
    <property type="evidence" value="ECO:0007669"/>
    <property type="project" value="InterPro"/>
</dbReference>
<dbReference type="PANTHER" id="PTHR12713:SF36">
    <property type="entry name" value="V-TYPE PROTON ATPASE SUBUNIT G"/>
    <property type="match status" value="1"/>
</dbReference>
<keyword evidence="7" id="KW-0175">Coiled coil</keyword>
<reference evidence="8 9" key="1">
    <citation type="submission" date="2022-12" db="EMBL/GenBank/DDBJ databases">
        <title>Chromosome-scale assembly of the Ensete ventricosum genome.</title>
        <authorList>
            <person name="Dussert Y."/>
            <person name="Stocks J."/>
            <person name="Wendawek A."/>
            <person name="Woldeyes F."/>
            <person name="Nichols R.A."/>
            <person name="Borrell J.S."/>
        </authorList>
    </citation>
    <scope>NUCLEOTIDE SEQUENCE [LARGE SCALE GENOMIC DNA]</scope>
    <source>
        <strain evidence="9">cv. Maze</strain>
        <tissue evidence="8">Seeds</tissue>
    </source>
</reference>
<keyword evidence="5 6" id="KW-0406">Ion transport</keyword>
<organism evidence="8 9">
    <name type="scientific">Ensete ventricosum</name>
    <name type="common">Abyssinian banana</name>
    <name type="synonym">Musa ensete</name>
    <dbReference type="NCBI Taxonomy" id="4639"/>
    <lineage>
        <taxon>Eukaryota</taxon>
        <taxon>Viridiplantae</taxon>
        <taxon>Streptophyta</taxon>
        <taxon>Embryophyta</taxon>
        <taxon>Tracheophyta</taxon>
        <taxon>Spermatophyta</taxon>
        <taxon>Magnoliopsida</taxon>
        <taxon>Liliopsida</taxon>
        <taxon>Zingiberales</taxon>
        <taxon>Musaceae</taxon>
        <taxon>Ensete</taxon>
    </lineage>
</organism>
<comment type="similarity">
    <text evidence="2 6">Belongs to the V-ATPase G subunit family.</text>
</comment>
<accession>A0AAV8RSN8</accession>
<dbReference type="PANTHER" id="PTHR12713">
    <property type="entry name" value="VACUOLAR ATP SYNTHASE SUBUNIT G"/>
    <property type="match status" value="1"/>
</dbReference>
<dbReference type="GO" id="GO:0000221">
    <property type="term" value="C:vacuolar proton-transporting V-type ATPase, V1 domain"/>
    <property type="evidence" value="ECO:0007669"/>
    <property type="project" value="TreeGrafter"/>
</dbReference>
<dbReference type="InterPro" id="IPR005124">
    <property type="entry name" value="V-ATPase_G"/>
</dbReference>
<protein>
    <recommendedName>
        <fullName evidence="6">V-type proton ATPase subunit G</fullName>
    </recommendedName>
</protein>
<comment type="subunit">
    <text evidence="6">V-ATPase is a heteromultimeric enzyme made up of two complexes: the ATP-hydrolytic V1 complex and the proton translocation V0 complex.</text>
</comment>
<name>A0AAV8RSN8_ENSVE</name>
<evidence type="ECO:0000256" key="1">
    <source>
        <dbReference type="ARBA" id="ARBA00003847"/>
    </source>
</evidence>
<evidence type="ECO:0000256" key="2">
    <source>
        <dbReference type="ARBA" id="ARBA00010066"/>
    </source>
</evidence>
<evidence type="ECO:0000313" key="8">
    <source>
        <dbReference type="EMBL" id="KAJ8506056.1"/>
    </source>
</evidence>